<keyword evidence="1" id="KW-1133">Transmembrane helix</keyword>
<dbReference type="PANTHER" id="PTHR45830">
    <property type="entry name" value="SERPENTINE RECEPTOR, CLASS I"/>
    <property type="match status" value="1"/>
</dbReference>
<keyword evidence="1" id="KW-0812">Transmembrane</keyword>
<keyword evidence="1" id="KW-0472">Membrane</keyword>
<feature type="transmembrane region" description="Helical" evidence="1">
    <location>
        <begin position="129"/>
        <end position="149"/>
    </location>
</feature>
<keyword evidence="2" id="KW-1185">Reference proteome</keyword>
<proteinExistence type="predicted"/>
<feature type="transmembrane region" description="Helical" evidence="1">
    <location>
        <begin position="20"/>
        <end position="40"/>
    </location>
</feature>
<feature type="transmembrane region" description="Helical" evidence="1">
    <location>
        <begin position="169"/>
        <end position="196"/>
    </location>
</feature>
<accession>A0A1I7UKX3</accession>
<dbReference type="Proteomes" id="UP000095282">
    <property type="component" value="Unplaced"/>
</dbReference>
<evidence type="ECO:0000313" key="3">
    <source>
        <dbReference type="WBParaSite" id="Csp11.Scaffold630.g16984.t1"/>
    </source>
</evidence>
<protein>
    <submittedName>
        <fullName evidence="3">Rod shape-determining protein MreD</fullName>
    </submittedName>
</protein>
<dbReference type="WBParaSite" id="Csp11.Scaffold630.g16984.t1">
    <property type="protein sequence ID" value="Csp11.Scaffold630.g16984.t1"/>
    <property type="gene ID" value="Csp11.Scaffold630.g16984"/>
</dbReference>
<dbReference type="eggNOG" id="ENOG502TJD6">
    <property type="taxonomic scope" value="Eukaryota"/>
</dbReference>
<name>A0A1I7UKX3_9PELO</name>
<evidence type="ECO:0000256" key="1">
    <source>
        <dbReference type="SAM" id="Phobius"/>
    </source>
</evidence>
<sequence length="206" mass="23225">MRKRVSAFNFKRHKAAVHSLMAQFIASTVLLIPPLTYMFVSTNGSSQIAIQSILAVFSLRSTVNATVLVATTPPYRRFLLRCQMSEIDFSEPRWLILYYRIIGFSSLLLNTLGFYLLVFQNSKLGNFRFYLIGLQVACTFTDIHLSLLMQPVPLYPLLAGYTVGLLSKYFGVSAHVCAMITGFVALIQLESLTLCFGKNIKLSRKF</sequence>
<organism evidence="2 3">
    <name type="scientific">Caenorhabditis tropicalis</name>
    <dbReference type="NCBI Taxonomy" id="1561998"/>
    <lineage>
        <taxon>Eukaryota</taxon>
        <taxon>Metazoa</taxon>
        <taxon>Ecdysozoa</taxon>
        <taxon>Nematoda</taxon>
        <taxon>Chromadorea</taxon>
        <taxon>Rhabditida</taxon>
        <taxon>Rhabditina</taxon>
        <taxon>Rhabditomorpha</taxon>
        <taxon>Rhabditoidea</taxon>
        <taxon>Rhabditidae</taxon>
        <taxon>Peloderinae</taxon>
        <taxon>Caenorhabditis</taxon>
    </lineage>
</organism>
<feature type="transmembrane region" description="Helical" evidence="1">
    <location>
        <begin position="95"/>
        <end position="117"/>
    </location>
</feature>
<dbReference type="Pfam" id="PF10327">
    <property type="entry name" value="7TM_GPCR_Sri"/>
    <property type="match status" value="2"/>
</dbReference>
<dbReference type="PANTHER" id="PTHR45830:SF3">
    <property type="entry name" value="G PROTEIN-COUPLED RECEPTOR-RELATED"/>
    <property type="match status" value="1"/>
</dbReference>
<dbReference type="AlphaFoldDB" id="A0A1I7UKX3"/>
<evidence type="ECO:0000313" key="2">
    <source>
        <dbReference type="Proteomes" id="UP000095282"/>
    </source>
</evidence>
<reference evidence="3" key="1">
    <citation type="submission" date="2016-11" db="UniProtKB">
        <authorList>
            <consortium name="WormBaseParasite"/>
        </authorList>
    </citation>
    <scope>IDENTIFICATION</scope>
</reference>
<dbReference type="InterPro" id="IPR019429">
    <property type="entry name" value="7TM_GPCR_serpentine_rcpt_Sri"/>
</dbReference>